<gene>
    <name evidence="1" type="ORF">AArc1_2267</name>
    <name evidence="2" type="ORF">AArcMg_1351</name>
</gene>
<name>A0A346PPC1_9EURY</name>
<reference evidence="2" key="3">
    <citation type="journal article" date="2019" name="Int. J. Syst. Evol. Microbiol.">
        <title>Natronolimnobius sulfurireducens sp. nov. and Halalkaliarchaeum desulfuricum gen. nov., sp. nov., the first sulfur-respiring alkaliphilic haloarchaea from hypersaline alkaline lakes.</title>
        <authorList>
            <person name="Sorokin D.Y."/>
            <person name="Yakimov M."/>
            <person name="Messina E."/>
            <person name="Merkel A.Y."/>
            <person name="Bale N.J."/>
            <person name="Sinninghe Damste J.S."/>
        </authorList>
    </citation>
    <scope>NUCLEOTIDE SEQUENCE</scope>
    <source>
        <strain evidence="2">AArc-Mg</strain>
        <strain evidence="1">AArc1</strain>
    </source>
</reference>
<dbReference type="Proteomes" id="UP000258613">
    <property type="component" value="Chromosome"/>
</dbReference>
<sequence>MRMGRSSGRKLRFGPDVSIDVRTCAGDRCTVETVLEYETYPSRRQVSRYSRA</sequence>
<evidence type="ECO:0000313" key="4">
    <source>
        <dbReference type="Proteomes" id="UP000258707"/>
    </source>
</evidence>
<accession>A0A346PPC1</accession>
<organism evidence="2 3">
    <name type="scientific">Natrarchaeobaculum sulfurireducens</name>
    <dbReference type="NCBI Taxonomy" id="2044521"/>
    <lineage>
        <taxon>Archaea</taxon>
        <taxon>Methanobacteriati</taxon>
        <taxon>Methanobacteriota</taxon>
        <taxon>Stenosarchaea group</taxon>
        <taxon>Halobacteria</taxon>
        <taxon>Halobacteriales</taxon>
        <taxon>Natrialbaceae</taxon>
        <taxon>Natrarchaeobaculum</taxon>
    </lineage>
</organism>
<protein>
    <submittedName>
        <fullName evidence="2">Uncharacterized protein</fullName>
    </submittedName>
</protein>
<evidence type="ECO:0000313" key="2">
    <source>
        <dbReference type="EMBL" id="AXR81366.1"/>
    </source>
</evidence>
<dbReference type="AlphaFoldDB" id="A0A346PPC1"/>
<proteinExistence type="predicted"/>
<dbReference type="KEGG" id="nag:AArcMg_1351"/>
<accession>A0A346PGD8</accession>
<dbReference type="EMBL" id="CP027033">
    <property type="protein sequence ID" value="AXR81366.1"/>
    <property type="molecule type" value="Genomic_DNA"/>
</dbReference>
<dbReference type="KEGG" id="nan:AArc1_2267"/>
<keyword evidence="3" id="KW-1185">Reference proteome</keyword>
<reference evidence="3" key="2">
    <citation type="submission" date="2018-02" db="EMBL/GenBank/DDBJ databases">
        <title>Phenotypic and genomic properties of facultatively anaerobic sulfur-reducing natronoarchaea from hypersaline soda lakes.</title>
        <authorList>
            <person name="Sorokin D.Y."/>
            <person name="Kublanov I.V."/>
            <person name="Roman P."/>
            <person name="Sinninghe Damste J.S."/>
            <person name="Golyshin P.N."/>
            <person name="Rojo D."/>
            <person name="Ciordia S."/>
            <person name="Mena M.D.C."/>
            <person name="Ferrer M."/>
            <person name="Messina E."/>
            <person name="Smedile F."/>
            <person name="La Spada G."/>
            <person name="La Cono V."/>
            <person name="Yakimov M.M."/>
        </authorList>
    </citation>
    <scope>NUCLEOTIDE SEQUENCE [LARGE SCALE GENOMIC DNA]</scope>
    <source>
        <strain evidence="3">AArc-Mg</strain>
    </source>
</reference>
<evidence type="ECO:0000313" key="3">
    <source>
        <dbReference type="Proteomes" id="UP000258613"/>
    </source>
</evidence>
<dbReference type="Proteomes" id="UP000258707">
    <property type="component" value="Chromosome"/>
</dbReference>
<dbReference type="EMBL" id="CP024047">
    <property type="protein sequence ID" value="AXR78583.1"/>
    <property type="molecule type" value="Genomic_DNA"/>
</dbReference>
<evidence type="ECO:0000313" key="1">
    <source>
        <dbReference type="EMBL" id="AXR78583.1"/>
    </source>
</evidence>
<reference evidence="4" key="1">
    <citation type="submission" date="2017-10" db="EMBL/GenBank/DDBJ databases">
        <title>Phenotypic and genomic properties of facultatively anaerobic sulfur-reducing natronoarchaea from hypersaline soda lakes.</title>
        <authorList>
            <person name="Sorokin D.Y."/>
            <person name="Kublanov I.V."/>
            <person name="Roman P."/>
            <person name="Sinninghe Damste J.S."/>
            <person name="Golyshin P.N."/>
            <person name="Rojo D."/>
            <person name="Ciordia S."/>
            <person name="Mena Md.C."/>
            <person name="Ferrer M."/>
            <person name="Messina E."/>
            <person name="Smedile F."/>
            <person name="La Spada G."/>
            <person name="La Cono V."/>
            <person name="Yakimov M.M."/>
        </authorList>
    </citation>
    <scope>NUCLEOTIDE SEQUENCE [LARGE SCALE GENOMIC DNA]</scope>
    <source>
        <strain evidence="4">AArc1</strain>
    </source>
</reference>